<evidence type="ECO:0000256" key="7">
    <source>
        <dbReference type="ARBA" id="ARBA00023235"/>
    </source>
</evidence>
<proteinExistence type="inferred from homology"/>
<evidence type="ECO:0000313" key="12">
    <source>
        <dbReference type="Proteomes" id="UP000198956"/>
    </source>
</evidence>
<dbReference type="PANTHER" id="PTHR43713:SF3">
    <property type="entry name" value="GLUTAMATE-1-SEMIALDEHYDE 2,1-AMINOMUTASE 1, CHLOROPLASTIC-RELATED"/>
    <property type="match status" value="1"/>
</dbReference>
<dbReference type="NCBIfam" id="NF000818">
    <property type="entry name" value="PRK00062.1"/>
    <property type="match status" value="1"/>
</dbReference>
<dbReference type="EMBL" id="FNDE01000012">
    <property type="protein sequence ID" value="SDH11966.1"/>
    <property type="molecule type" value="Genomic_DNA"/>
</dbReference>
<comment type="pathway">
    <text evidence="3">Porphyrin-containing compound metabolism; protoporphyrin-IX biosynthesis; 5-aminolevulinate from L-glutamyl-tRNA(Glu): step 2/2.</text>
</comment>
<dbReference type="GO" id="GO:0006782">
    <property type="term" value="P:protoporphyrinogen IX biosynthetic process"/>
    <property type="evidence" value="ECO:0007669"/>
    <property type="project" value="UniProtKB-UniRule"/>
</dbReference>
<dbReference type="GO" id="GO:0005737">
    <property type="term" value="C:cytoplasm"/>
    <property type="evidence" value="ECO:0007669"/>
    <property type="project" value="UniProtKB-SubCell"/>
</dbReference>
<dbReference type="Proteomes" id="UP000826616">
    <property type="component" value="Chromosome"/>
</dbReference>
<dbReference type="PANTHER" id="PTHR43713">
    <property type="entry name" value="GLUTAMATE-1-SEMIALDEHYDE 2,1-AMINOMUTASE"/>
    <property type="match status" value="1"/>
</dbReference>
<comment type="similarity">
    <text evidence="4 9">Belongs to the class-III pyridoxal-phosphate-dependent aminotransferase family. HemL subfamily.</text>
</comment>
<evidence type="ECO:0000256" key="2">
    <source>
        <dbReference type="ARBA" id="ARBA00001933"/>
    </source>
</evidence>
<comment type="subcellular location">
    <subcellularLocation>
        <location evidence="9">Cytoplasm</location>
    </subcellularLocation>
</comment>
<dbReference type="InterPro" id="IPR005814">
    <property type="entry name" value="Aminotrans_3"/>
</dbReference>
<comment type="catalytic activity">
    <reaction evidence="1 9">
        <text>(S)-4-amino-5-oxopentanoate = 5-aminolevulinate</text>
        <dbReference type="Rhea" id="RHEA:14265"/>
        <dbReference type="ChEBI" id="CHEBI:57501"/>
        <dbReference type="ChEBI" id="CHEBI:356416"/>
        <dbReference type="EC" id="5.4.3.8"/>
    </reaction>
</comment>
<feature type="modified residue" description="N6-(pyridoxal phosphate)lysine" evidence="9">
    <location>
        <position position="269"/>
    </location>
</feature>
<dbReference type="GO" id="GO:0030170">
    <property type="term" value="F:pyridoxal phosphate binding"/>
    <property type="evidence" value="ECO:0007669"/>
    <property type="project" value="InterPro"/>
</dbReference>
<evidence type="ECO:0000313" key="11">
    <source>
        <dbReference type="EMBL" id="SDH11966.1"/>
    </source>
</evidence>
<protein>
    <recommendedName>
        <fullName evidence="9">Glutamate-1-semialdehyde 2,1-aminomutase</fullName>
        <shortName evidence="9">GSA</shortName>
        <ecNumber evidence="9">5.4.3.8</ecNumber>
    </recommendedName>
    <alternativeName>
        <fullName evidence="9">Glutamate-1-semialdehyde aminotransferase</fullName>
        <shortName evidence="9">GSA-AT</shortName>
    </alternativeName>
</protein>
<evidence type="ECO:0000256" key="6">
    <source>
        <dbReference type="ARBA" id="ARBA00022898"/>
    </source>
</evidence>
<evidence type="ECO:0000256" key="1">
    <source>
        <dbReference type="ARBA" id="ARBA00001579"/>
    </source>
</evidence>
<gene>
    <name evidence="9 10" type="primary">hemL</name>
    <name evidence="10" type="ORF">K3F53_14900</name>
    <name evidence="11" type="ORF">SAMN04489735_101241</name>
</gene>
<dbReference type="EC" id="5.4.3.8" evidence="9"/>
<evidence type="ECO:0000256" key="4">
    <source>
        <dbReference type="ARBA" id="ARBA00008981"/>
    </source>
</evidence>
<evidence type="ECO:0000256" key="5">
    <source>
        <dbReference type="ARBA" id="ARBA00022490"/>
    </source>
</evidence>
<dbReference type="FunFam" id="3.40.640.10:FF:000021">
    <property type="entry name" value="Glutamate-1-semialdehyde 2,1-aminomutase"/>
    <property type="match status" value="1"/>
</dbReference>
<dbReference type="InterPro" id="IPR015422">
    <property type="entry name" value="PyrdxlP-dep_Trfase_small"/>
</dbReference>
<dbReference type="InterPro" id="IPR004639">
    <property type="entry name" value="4pyrrol_synth_GluAld_NH2Trfase"/>
</dbReference>
<dbReference type="PROSITE" id="PS00600">
    <property type="entry name" value="AA_TRANSFER_CLASS_3"/>
    <property type="match status" value="1"/>
</dbReference>
<accession>A0A1G7ZTV9</accession>
<sequence length="429" mass="46354">MHKVYNKSIESFAEAKKYMPGGVNSPVRAFKSVGMNPVYMERGVGSKIYDVDGNEYIDYVCSWGPLILGHCHPAVQEALKETLEKGTSFGAPTVLETEMAKLVCEIVPSVEVVRMVNSGTEATMSALRLARGYTKRDKIMKFEGCYHGHGDSLLIKAGSGVATLGLPDSPGVPASLAANTITVPYNDLESVKLAFERFGHELAAVIVEPVAGNMGVVPALPGFLEGLRKLTKEYGTILIFDEVMTGFRVAYNCGQGRFGITPDLTTMGKVIGGGLPVGAYGGKEEIMRQIAPDGPVYQAGTLSGNPLAMAAGYATLKELSKPGVYEELERKSARLEEGIAANAKELGIPIHINRVGSMIGVFFTDQKVINYETAKTSDLDRFAKYFRLMLEEGISLPPSQFEGMFVSTAHTDEDIERTIAANYNALKQL</sequence>
<dbReference type="Gene3D" id="3.40.640.10">
    <property type="entry name" value="Type I PLP-dependent aspartate aminotransferase-like (Major domain)"/>
    <property type="match status" value="1"/>
</dbReference>
<dbReference type="RefSeq" id="WP_057897861.1">
    <property type="nucleotide sequence ID" value="NZ_CP080764.1"/>
</dbReference>
<reference evidence="11 12" key="1">
    <citation type="submission" date="2016-10" db="EMBL/GenBank/DDBJ databases">
        <authorList>
            <person name="de Groot N.N."/>
        </authorList>
    </citation>
    <scope>NUCLEOTIDE SEQUENCE [LARGE SCALE GENOMIC DNA]</scope>
    <source>
        <strain evidence="11 12">L 420-91</strain>
    </source>
</reference>
<dbReference type="InterPro" id="IPR049704">
    <property type="entry name" value="Aminotrans_3_PPA_site"/>
</dbReference>
<keyword evidence="6 9" id="KW-0663">Pyridoxal phosphate</keyword>
<dbReference type="CDD" id="cd00610">
    <property type="entry name" value="OAT_like"/>
    <property type="match status" value="1"/>
</dbReference>
<name>A0A1G7ZTV9_ANETH</name>
<evidence type="ECO:0000313" key="10">
    <source>
        <dbReference type="EMBL" id="QYY42138.1"/>
    </source>
</evidence>
<dbReference type="EMBL" id="CP080764">
    <property type="protein sequence ID" value="QYY42138.1"/>
    <property type="molecule type" value="Genomic_DNA"/>
</dbReference>
<dbReference type="GeneID" id="97142668"/>
<evidence type="ECO:0000313" key="13">
    <source>
        <dbReference type="Proteomes" id="UP000826616"/>
    </source>
</evidence>
<comment type="subunit">
    <text evidence="9">Homodimer.</text>
</comment>
<keyword evidence="8 9" id="KW-0627">Porphyrin biosynthesis</keyword>
<dbReference type="NCBIfam" id="TIGR00713">
    <property type="entry name" value="hemL"/>
    <property type="match status" value="1"/>
</dbReference>
<evidence type="ECO:0000256" key="9">
    <source>
        <dbReference type="HAMAP-Rule" id="MF_00375"/>
    </source>
</evidence>
<dbReference type="OrthoDB" id="9807885at2"/>
<comment type="cofactor">
    <cofactor evidence="2 9">
        <name>pyridoxal 5'-phosphate</name>
        <dbReference type="ChEBI" id="CHEBI:597326"/>
    </cofactor>
</comment>
<evidence type="ECO:0000256" key="3">
    <source>
        <dbReference type="ARBA" id="ARBA00004819"/>
    </source>
</evidence>
<dbReference type="Proteomes" id="UP000198956">
    <property type="component" value="Unassembled WGS sequence"/>
</dbReference>
<dbReference type="UniPathway" id="UPA00251">
    <property type="reaction ID" value="UER00317"/>
</dbReference>
<keyword evidence="5 9" id="KW-0963">Cytoplasm</keyword>
<evidence type="ECO:0000256" key="8">
    <source>
        <dbReference type="ARBA" id="ARBA00023244"/>
    </source>
</evidence>
<dbReference type="Gene3D" id="3.90.1150.10">
    <property type="entry name" value="Aspartate Aminotransferase, domain 1"/>
    <property type="match status" value="1"/>
</dbReference>
<dbReference type="Pfam" id="PF00202">
    <property type="entry name" value="Aminotran_3"/>
    <property type="match status" value="1"/>
</dbReference>
<keyword evidence="13" id="KW-1185">Reference proteome</keyword>
<organism evidence="11 12">
    <name type="scientific">Aneurinibacillus thermoaerophilus</name>
    <dbReference type="NCBI Taxonomy" id="143495"/>
    <lineage>
        <taxon>Bacteria</taxon>
        <taxon>Bacillati</taxon>
        <taxon>Bacillota</taxon>
        <taxon>Bacilli</taxon>
        <taxon>Bacillales</taxon>
        <taxon>Paenibacillaceae</taxon>
        <taxon>Aneurinibacillus group</taxon>
        <taxon>Aneurinibacillus</taxon>
    </lineage>
</organism>
<dbReference type="InterPro" id="IPR015424">
    <property type="entry name" value="PyrdxlP-dep_Trfase"/>
</dbReference>
<dbReference type="HAMAP" id="MF_00375">
    <property type="entry name" value="HemL_aminotrans_3"/>
    <property type="match status" value="1"/>
</dbReference>
<reference evidence="10 13" key="2">
    <citation type="submission" date="2021-08" db="EMBL/GenBank/DDBJ databases">
        <title>Complete genome sequence of the strain Aneurinibacillus thermoaerophilus CCM 8960.</title>
        <authorList>
            <person name="Musilova J."/>
            <person name="Kourilova X."/>
            <person name="Pernicova I."/>
            <person name="Bezdicek M."/>
            <person name="Lengerova M."/>
            <person name="Obruca S."/>
            <person name="Sedlar K."/>
        </authorList>
    </citation>
    <scope>NUCLEOTIDE SEQUENCE [LARGE SCALE GENOMIC DNA]</scope>
    <source>
        <strain evidence="10 13">CCM 8960</strain>
    </source>
</reference>
<dbReference type="GO" id="GO:0008483">
    <property type="term" value="F:transaminase activity"/>
    <property type="evidence" value="ECO:0007669"/>
    <property type="project" value="InterPro"/>
</dbReference>
<dbReference type="InterPro" id="IPR015421">
    <property type="entry name" value="PyrdxlP-dep_Trfase_major"/>
</dbReference>
<dbReference type="GO" id="GO:0042286">
    <property type="term" value="F:glutamate-1-semialdehyde 2,1-aminomutase activity"/>
    <property type="evidence" value="ECO:0007669"/>
    <property type="project" value="UniProtKB-UniRule"/>
</dbReference>
<keyword evidence="7 9" id="KW-0413">Isomerase</keyword>
<dbReference type="SUPFAM" id="SSF53383">
    <property type="entry name" value="PLP-dependent transferases"/>
    <property type="match status" value="1"/>
</dbReference>
<dbReference type="AlphaFoldDB" id="A0A1G7ZTV9"/>